<evidence type="ECO:0000256" key="3">
    <source>
        <dbReference type="ARBA" id="ARBA00013109"/>
    </source>
</evidence>
<dbReference type="EC" id="4.2.1.75" evidence="3 9"/>
<dbReference type="InterPro" id="IPR039793">
    <property type="entry name" value="UROS/Hem4"/>
</dbReference>
<protein>
    <recommendedName>
        <fullName evidence="7 9">Uroporphyrinogen-III synthase</fullName>
        <ecNumber evidence="3 9">4.2.1.75</ecNumber>
    </recommendedName>
</protein>
<evidence type="ECO:0000256" key="8">
    <source>
        <dbReference type="ARBA" id="ARBA00048617"/>
    </source>
</evidence>
<evidence type="ECO:0000313" key="12">
    <source>
        <dbReference type="Proteomes" id="UP001336250"/>
    </source>
</evidence>
<feature type="domain" description="Tetrapyrrole biosynthesis uroporphyrinogen III synthase" evidence="10">
    <location>
        <begin position="14"/>
        <end position="243"/>
    </location>
</feature>
<dbReference type="InterPro" id="IPR036108">
    <property type="entry name" value="4pyrrol_syn_uPrphyn_synt_sf"/>
</dbReference>
<comment type="function">
    <text evidence="6 9">Catalyzes cyclization of the linear tetrapyrrole, hydroxymethylbilane, to the macrocyclic uroporphyrinogen III.</text>
</comment>
<dbReference type="PANTHER" id="PTHR38042:SF1">
    <property type="entry name" value="UROPORPHYRINOGEN-III SYNTHASE, CHLOROPLASTIC"/>
    <property type="match status" value="1"/>
</dbReference>
<keyword evidence="4 9" id="KW-0456">Lyase</keyword>
<comment type="similarity">
    <text evidence="2 9">Belongs to the uroporphyrinogen-III synthase family.</text>
</comment>
<dbReference type="AlphaFoldDB" id="A0AAW9Q2N3"/>
<organism evidence="11 12">
    <name type="scientific">Aquincola agrisoli</name>
    <dbReference type="NCBI Taxonomy" id="3119538"/>
    <lineage>
        <taxon>Bacteria</taxon>
        <taxon>Pseudomonadati</taxon>
        <taxon>Pseudomonadota</taxon>
        <taxon>Betaproteobacteria</taxon>
        <taxon>Burkholderiales</taxon>
        <taxon>Sphaerotilaceae</taxon>
        <taxon>Aquincola</taxon>
    </lineage>
</organism>
<dbReference type="Gene3D" id="3.40.50.10090">
    <property type="match status" value="2"/>
</dbReference>
<dbReference type="GO" id="GO:0004852">
    <property type="term" value="F:uroporphyrinogen-III synthase activity"/>
    <property type="evidence" value="ECO:0007669"/>
    <property type="project" value="UniProtKB-UniRule"/>
</dbReference>
<dbReference type="GO" id="GO:0006780">
    <property type="term" value="P:uroporphyrinogen III biosynthetic process"/>
    <property type="evidence" value="ECO:0007669"/>
    <property type="project" value="UniProtKB-UniRule"/>
</dbReference>
<reference evidence="11 12" key="1">
    <citation type="submission" date="2024-02" db="EMBL/GenBank/DDBJ databases">
        <title>Genome sequence of Aquincola sp. MAHUQ-54.</title>
        <authorList>
            <person name="Huq M.A."/>
        </authorList>
    </citation>
    <scope>NUCLEOTIDE SEQUENCE [LARGE SCALE GENOMIC DNA]</scope>
    <source>
        <strain evidence="11 12">MAHUQ-54</strain>
    </source>
</reference>
<sequence>MRLLVTRPQPQAADWVARLSATGFEAAALPLLRTVASEEPAAPAAREAVARCDGVVFVSPAAVTHFFEAARGVWPWAAGRWAAAPGPGTARCLAAAGVPAQCIVQPAADADQFDSEALWQQLRLHVRPGAAVVIVRGDGGRDWLAQALAAAGAQVRFVQAYRRMPPAPTPEERVVLDEALREPASHLWLFSSAEAIGHLESIAPGADWSAALALATHPRIEARARQLGCSRVWTSRPSFDAVVAAARAVAGTP</sequence>
<keyword evidence="12" id="KW-1185">Reference proteome</keyword>
<proteinExistence type="inferred from homology"/>
<comment type="catalytic activity">
    <reaction evidence="8 9">
        <text>hydroxymethylbilane = uroporphyrinogen III + H2O</text>
        <dbReference type="Rhea" id="RHEA:18965"/>
        <dbReference type="ChEBI" id="CHEBI:15377"/>
        <dbReference type="ChEBI" id="CHEBI:57308"/>
        <dbReference type="ChEBI" id="CHEBI:57845"/>
        <dbReference type="EC" id="4.2.1.75"/>
    </reaction>
</comment>
<gene>
    <name evidence="11" type="ORF">V4F39_06780</name>
</gene>
<evidence type="ECO:0000256" key="4">
    <source>
        <dbReference type="ARBA" id="ARBA00023239"/>
    </source>
</evidence>
<evidence type="ECO:0000256" key="2">
    <source>
        <dbReference type="ARBA" id="ARBA00008133"/>
    </source>
</evidence>
<name>A0AAW9Q2N3_9BURK</name>
<dbReference type="Pfam" id="PF02602">
    <property type="entry name" value="HEM4"/>
    <property type="match status" value="1"/>
</dbReference>
<dbReference type="Proteomes" id="UP001336250">
    <property type="component" value="Unassembled WGS sequence"/>
</dbReference>
<comment type="pathway">
    <text evidence="1 9">Porphyrin-containing compound metabolism; protoporphyrin-IX biosynthesis; coproporphyrinogen-III from 5-aminolevulinate: step 3/4.</text>
</comment>
<evidence type="ECO:0000256" key="9">
    <source>
        <dbReference type="RuleBase" id="RU366031"/>
    </source>
</evidence>
<evidence type="ECO:0000256" key="7">
    <source>
        <dbReference type="ARBA" id="ARBA00040167"/>
    </source>
</evidence>
<dbReference type="EMBL" id="JAZIBG010000019">
    <property type="protein sequence ID" value="MEF7613614.1"/>
    <property type="molecule type" value="Genomic_DNA"/>
</dbReference>
<dbReference type="RefSeq" id="WP_332288556.1">
    <property type="nucleotide sequence ID" value="NZ_JAZIBG010000019.1"/>
</dbReference>
<dbReference type="PANTHER" id="PTHR38042">
    <property type="entry name" value="UROPORPHYRINOGEN-III SYNTHASE, CHLOROPLASTIC"/>
    <property type="match status" value="1"/>
</dbReference>
<dbReference type="GO" id="GO:0006782">
    <property type="term" value="P:protoporphyrinogen IX biosynthetic process"/>
    <property type="evidence" value="ECO:0007669"/>
    <property type="project" value="UniProtKB-UniRule"/>
</dbReference>
<dbReference type="CDD" id="cd06578">
    <property type="entry name" value="HemD"/>
    <property type="match status" value="1"/>
</dbReference>
<evidence type="ECO:0000256" key="1">
    <source>
        <dbReference type="ARBA" id="ARBA00004772"/>
    </source>
</evidence>
<dbReference type="SUPFAM" id="SSF69618">
    <property type="entry name" value="HemD-like"/>
    <property type="match status" value="1"/>
</dbReference>
<evidence type="ECO:0000256" key="5">
    <source>
        <dbReference type="ARBA" id="ARBA00023244"/>
    </source>
</evidence>
<evidence type="ECO:0000259" key="10">
    <source>
        <dbReference type="Pfam" id="PF02602"/>
    </source>
</evidence>
<evidence type="ECO:0000256" key="6">
    <source>
        <dbReference type="ARBA" id="ARBA00037589"/>
    </source>
</evidence>
<evidence type="ECO:0000313" key="11">
    <source>
        <dbReference type="EMBL" id="MEF7613614.1"/>
    </source>
</evidence>
<keyword evidence="5 9" id="KW-0627">Porphyrin biosynthesis</keyword>
<accession>A0AAW9Q2N3</accession>
<dbReference type="InterPro" id="IPR003754">
    <property type="entry name" value="4pyrrol_synth_uPrphyn_synth"/>
</dbReference>
<comment type="caution">
    <text evidence="11">The sequence shown here is derived from an EMBL/GenBank/DDBJ whole genome shotgun (WGS) entry which is preliminary data.</text>
</comment>